<comment type="caution">
    <text evidence="2">The sequence shown here is derived from an EMBL/GenBank/DDBJ whole genome shotgun (WGS) entry which is preliminary data.</text>
</comment>
<proteinExistence type="predicted"/>
<dbReference type="RefSeq" id="XP_022474659.1">
    <property type="nucleotide sequence ID" value="XM_022618759.1"/>
</dbReference>
<reference evidence="2 3" key="1">
    <citation type="submission" date="2016-09" db="EMBL/GenBank/DDBJ databases">
        <authorList>
            <person name="Capua I."/>
            <person name="De Benedictis P."/>
            <person name="Joannis T."/>
            <person name="Lombin L.H."/>
            <person name="Cattoli G."/>
        </authorList>
    </citation>
    <scope>NUCLEOTIDE SEQUENCE [LARGE SCALE GENOMIC DNA]</scope>
    <source>
        <strain evidence="2 3">IMI 309357</strain>
    </source>
</reference>
<dbReference type="Proteomes" id="UP000176998">
    <property type="component" value="Unassembled WGS sequence"/>
</dbReference>
<keyword evidence="3" id="KW-1185">Reference proteome</keyword>
<name>A0A1G4B840_9PEZI</name>
<dbReference type="AlphaFoldDB" id="A0A1G4B840"/>
<gene>
    <name evidence="2" type="ORF">CORC01_07121</name>
</gene>
<evidence type="ECO:0000313" key="2">
    <source>
        <dbReference type="EMBL" id="OHE97506.1"/>
    </source>
</evidence>
<protein>
    <submittedName>
        <fullName evidence="2">Uncharacterized protein</fullName>
    </submittedName>
</protein>
<organism evidence="2 3">
    <name type="scientific">Colletotrichum orchidophilum</name>
    <dbReference type="NCBI Taxonomy" id="1209926"/>
    <lineage>
        <taxon>Eukaryota</taxon>
        <taxon>Fungi</taxon>
        <taxon>Dikarya</taxon>
        <taxon>Ascomycota</taxon>
        <taxon>Pezizomycotina</taxon>
        <taxon>Sordariomycetes</taxon>
        <taxon>Hypocreomycetidae</taxon>
        <taxon>Glomerellales</taxon>
        <taxon>Glomerellaceae</taxon>
        <taxon>Colletotrichum</taxon>
    </lineage>
</organism>
<dbReference type="EMBL" id="MJBS01000056">
    <property type="protein sequence ID" value="OHE97506.1"/>
    <property type="molecule type" value="Genomic_DNA"/>
</dbReference>
<dbReference type="OrthoDB" id="10351492at2759"/>
<sequence length="136" mass="14979">MSDSPGSTGRIHHVSRPHWIFDAAPPILATSSTNPDFHVNITTPALTNPLSVIDRGTPQLTPSSEDPPPQLEVHLQHHDTASQDSLRNRPRLGTQCSAGFPQNLAAPRPRRRVPDTTENRPMPFSDAQRRRIAVCS</sequence>
<feature type="region of interest" description="Disordered" evidence="1">
    <location>
        <begin position="44"/>
        <end position="136"/>
    </location>
</feature>
<accession>A0A1G4B840</accession>
<dbReference type="GeneID" id="34560269"/>
<evidence type="ECO:0000256" key="1">
    <source>
        <dbReference type="SAM" id="MobiDB-lite"/>
    </source>
</evidence>
<evidence type="ECO:0000313" key="3">
    <source>
        <dbReference type="Proteomes" id="UP000176998"/>
    </source>
</evidence>